<name>A0AAW0EB58_9AGAR</name>
<comment type="caution">
    <text evidence="2">The sequence shown here is derived from an EMBL/GenBank/DDBJ whole genome shotgun (WGS) entry which is preliminary data.</text>
</comment>
<gene>
    <name evidence="2" type="ORF">R3P38DRAFT_667968</name>
</gene>
<sequence length="371" mass="42261">MHLFNIFKAFSPNSPSQDVQSAGEGVPVPPSPGAIRKRRRLKRRNTKPVATPWQAEETRSLSGIRVPDSTHEGFRSAPNLLTQHEMQDGSRYPTLERTYAATSPRNRLQEQFERSSHDYPQTADPKHTSQWSENLETPLFAQRHEELFREEVQTEMESPLAQLAYGWPEPRRNAPRKLPDPPVGHPNRSEIPRDTTSTHSKEFAPQRRNSPQPTYPRISTESSRRDSGSRRSSETVSPHSKELPTEWRHSPHRSATPESSLHRDRSPHSSRAVDGTYYIVPGGVNVVFQDGEGKEITRVGDFSGRRRRVSPIIVEDDHGRELYRTSDIYPDSSSGYSGHSRSRSELPTIVLIDRTGRQIPIMPLMSERRSE</sequence>
<evidence type="ECO:0000256" key="1">
    <source>
        <dbReference type="SAM" id="MobiDB-lite"/>
    </source>
</evidence>
<feature type="compositionally biased region" description="Basic and acidic residues" evidence="1">
    <location>
        <begin position="107"/>
        <end position="117"/>
    </location>
</feature>
<accession>A0AAW0EB58</accession>
<evidence type="ECO:0000313" key="2">
    <source>
        <dbReference type="EMBL" id="KAK7061650.1"/>
    </source>
</evidence>
<feature type="compositionally biased region" description="Basic residues" evidence="1">
    <location>
        <begin position="35"/>
        <end position="46"/>
    </location>
</feature>
<feature type="region of interest" description="Disordered" evidence="1">
    <location>
        <begin position="8"/>
        <end position="130"/>
    </location>
</feature>
<keyword evidence="3" id="KW-1185">Reference proteome</keyword>
<proteinExistence type="predicted"/>
<feature type="compositionally biased region" description="Basic and acidic residues" evidence="1">
    <location>
        <begin position="222"/>
        <end position="249"/>
    </location>
</feature>
<dbReference type="Proteomes" id="UP001362999">
    <property type="component" value="Unassembled WGS sequence"/>
</dbReference>
<organism evidence="2 3">
    <name type="scientific">Favolaschia claudopus</name>
    <dbReference type="NCBI Taxonomy" id="2862362"/>
    <lineage>
        <taxon>Eukaryota</taxon>
        <taxon>Fungi</taxon>
        <taxon>Dikarya</taxon>
        <taxon>Basidiomycota</taxon>
        <taxon>Agaricomycotina</taxon>
        <taxon>Agaricomycetes</taxon>
        <taxon>Agaricomycetidae</taxon>
        <taxon>Agaricales</taxon>
        <taxon>Marasmiineae</taxon>
        <taxon>Mycenaceae</taxon>
        <taxon>Favolaschia</taxon>
    </lineage>
</organism>
<evidence type="ECO:0000313" key="3">
    <source>
        <dbReference type="Proteomes" id="UP001362999"/>
    </source>
</evidence>
<feature type="compositionally biased region" description="Polar residues" evidence="1">
    <location>
        <begin position="11"/>
        <end position="20"/>
    </location>
</feature>
<reference evidence="2 3" key="1">
    <citation type="journal article" date="2024" name="J Genomics">
        <title>Draft genome sequencing and assembly of Favolaschia claudopus CIRM-BRFM 2984 isolated from oak limbs.</title>
        <authorList>
            <person name="Navarro D."/>
            <person name="Drula E."/>
            <person name="Chaduli D."/>
            <person name="Cazenave R."/>
            <person name="Ahrendt S."/>
            <person name="Wang J."/>
            <person name="Lipzen A."/>
            <person name="Daum C."/>
            <person name="Barry K."/>
            <person name="Grigoriev I.V."/>
            <person name="Favel A."/>
            <person name="Rosso M.N."/>
            <person name="Martin F."/>
        </authorList>
    </citation>
    <scope>NUCLEOTIDE SEQUENCE [LARGE SCALE GENOMIC DNA]</scope>
    <source>
        <strain evidence="2 3">CIRM-BRFM 2984</strain>
    </source>
</reference>
<feature type="region of interest" description="Disordered" evidence="1">
    <location>
        <begin position="152"/>
        <end position="275"/>
    </location>
</feature>
<dbReference type="AlphaFoldDB" id="A0AAW0EB58"/>
<dbReference type="EMBL" id="JAWWNJ010000002">
    <property type="protein sequence ID" value="KAK7061650.1"/>
    <property type="molecule type" value="Genomic_DNA"/>
</dbReference>
<protein>
    <submittedName>
        <fullName evidence="2">Uncharacterized protein</fullName>
    </submittedName>
</protein>